<accession>A0A099GKT2</accession>
<dbReference type="Pfam" id="PF18906">
    <property type="entry name" value="Phage_tube_2"/>
    <property type="match status" value="1"/>
</dbReference>
<protein>
    <recommendedName>
        <fullName evidence="3">Phage tail protein</fullName>
    </recommendedName>
</protein>
<dbReference type="Proteomes" id="UP000029858">
    <property type="component" value="Unassembled WGS sequence"/>
</dbReference>
<evidence type="ECO:0008006" key="3">
    <source>
        <dbReference type="Google" id="ProtNLM"/>
    </source>
</evidence>
<evidence type="ECO:0000313" key="1">
    <source>
        <dbReference type="EMBL" id="KGJ23424.1"/>
    </source>
</evidence>
<gene>
    <name evidence="1" type="ORF">IX56_02035</name>
</gene>
<name>A0A099GKT2_9RHOB</name>
<dbReference type="InterPro" id="IPR044000">
    <property type="entry name" value="Phage_tube_2"/>
</dbReference>
<reference evidence="1 2" key="2">
    <citation type="submission" date="2014-10" db="EMBL/GenBank/DDBJ databases">
        <title>Paracoccus sanguinis sp. nov., isolated from clinical specimens of New York State patients.</title>
        <authorList>
            <person name="Mingle L.A."/>
            <person name="Cole J.A."/>
            <person name="Lapierre P."/>
            <person name="Musser K.A."/>
        </authorList>
    </citation>
    <scope>NUCLEOTIDE SEQUENCE [LARGE SCALE GENOMIC DNA]</scope>
    <source>
        <strain evidence="1 2">5503</strain>
    </source>
</reference>
<reference evidence="1 2" key="1">
    <citation type="submission" date="2014-09" db="EMBL/GenBank/DDBJ databases">
        <authorList>
            <person name="McGinnis J.M."/>
            <person name="Wolfgang W.J."/>
        </authorList>
    </citation>
    <scope>NUCLEOTIDE SEQUENCE [LARGE SCALE GENOMIC DNA]</scope>
    <source>
        <strain evidence="1 2">5503</strain>
    </source>
</reference>
<sequence length="314" mass="33201">MARAQGARSQLAAAFETVYGTAPVSGFTRLPFASSTLSAEQPLLGSELLGYGRDPLAPVKDAITADGDLTIPIDAEGFGFWLKAAFGAPVTTGTAPGPYTHEFRSGNWTLPSMAIETGMPEVPRFAMYSGVMVNQLSWTMQRSGLLTASAQLVAQGETVASTSQAGTPTDLDLLRFGHFNGQVTRNGAALGNVISAQITYANNLDRIETIRSDGMIDGADPSIAALNGQIELRFADMVLMNQAIAGGPCELEFAYTLTSGESLTVTAHAVYLPRPRIEISGPQGIQASFDWQAARGSSPARMATITLVNNTEEY</sequence>
<dbReference type="EMBL" id="JRKQ01000005">
    <property type="protein sequence ID" value="KGJ23424.1"/>
    <property type="molecule type" value="Genomic_DNA"/>
</dbReference>
<evidence type="ECO:0000313" key="2">
    <source>
        <dbReference type="Proteomes" id="UP000029858"/>
    </source>
</evidence>
<organism evidence="1 2">
    <name type="scientific">Paracoccus sanguinis</name>
    <dbReference type="NCBI Taxonomy" id="1545044"/>
    <lineage>
        <taxon>Bacteria</taxon>
        <taxon>Pseudomonadati</taxon>
        <taxon>Pseudomonadota</taxon>
        <taxon>Alphaproteobacteria</taxon>
        <taxon>Rhodobacterales</taxon>
        <taxon>Paracoccaceae</taxon>
        <taxon>Paracoccus</taxon>
    </lineage>
</organism>
<dbReference type="RefSeq" id="WP_036707001.1">
    <property type="nucleotide sequence ID" value="NZ_JRKQ01000005.1"/>
</dbReference>
<proteinExistence type="predicted"/>
<dbReference type="AlphaFoldDB" id="A0A099GKT2"/>
<comment type="caution">
    <text evidence="1">The sequence shown here is derived from an EMBL/GenBank/DDBJ whole genome shotgun (WGS) entry which is preliminary data.</text>
</comment>